<sequence length="157" mass="17916">MRTSSFIIMAAMVFACNTGLRSDFLDKLELQTLDAWSAQLPGDENTFYLINFWATWCKPCIREIPALLELEKNLAGEGLKLIFISNEDGKKVESFINNRELGISSFLMPSAIETYELLYLPTTYLISPDGQILLKQEGEQAWDEPVMIDKIRRLISE</sequence>
<dbReference type="GO" id="GO:0016491">
    <property type="term" value="F:oxidoreductase activity"/>
    <property type="evidence" value="ECO:0007669"/>
    <property type="project" value="InterPro"/>
</dbReference>
<dbReference type="InterPro" id="IPR000866">
    <property type="entry name" value="AhpC/TSA"/>
</dbReference>
<dbReference type="InterPro" id="IPR013766">
    <property type="entry name" value="Thioredoxin_domain"/>
</dbReference>
<keyword evidence="4" id="KW-0676">Redox-active center</keyword>
<dbReference type="CDD" id="cd02966">
    <property type="entry name" value="TlpA_like_family"/>
    <property type="match status" value="1"/>
</dbReference>
<dbReference type="EMBL" id="JAIXNE010000002">
    <property type="protein sequence ID" value="MCA6074924.1"/>
    <property type="molecule type" value="Genomic_DNA"/>
</dbReference>
<dbReference type="InterPro" id="IPR050553">
    <property type="entry name" value="Thioredoxin_ResA/DsbE_sf"/>
</dbReference>
<feature type="domain" description="Thioredoxin" evidence="5">
    <location>
        <begin position="5"/>
        <end position="156"/>
    </location>
</feature>
<dbReference type="PANTHER" id="PTHR42852">
    <property type="entry name" value="THIOL:DISULFIDE INTERCHANGE PROTEIN DSBE"/>
    <property type="match status" value="1"/>
</dbReference>
<protein>
    <submittedName>
        <fullName evidence="8">TlpA family protein disulfide reductase</fullName>
    </submittedName>
</protein>
<evidence type="ECO:0000256" key="4">
    <source>
        <dbReference type="ARBA" id="ARBA00023284"/>
    </source>
</evidence>
<dbReference type="Pfam" id="PF00578">
    <property type="entry name" value="AhpC-TSA"/>
    <property type="match status" value="1"/>
</dbReference>
<dbReference type="RefSeq" id="WP_225698033.1">
    <property type="nucleotide sequence ID" value="NZ_JAIXNE010000002.1"/>
</dbReference>
<dbReference type="SUPFAM" id="SSF52833">
    <property type="entry name" value="Thioredoxin-like"/>
    <property type="match status" value="1"/>
</dbReference>
<evidence type="ECO:0000256" key="2">
    <source>
        <dbReference type="ARBA" id="ARBA00022748"/>
    </source>
</evidence>
<keyword evidence="2" id="KW-0201">Cytochrome c-type biogenesis</keyword>
<keyword evidence="9" id="KW-1185">Reference proteome</keyword>
<evidence type="ECO:0000313" key="6">
    <source>
        <dbReference type="EMBL" id="MCA6074924.1"/>
    </source>
</evidence>
<dbReference type="EMBL" id="JAIXNE010000003">
    <property type="protein sequence ID" value="MCA6076101.1"/>
    <property type="molecule type" value="Genomic_DNA"/>
</dbReference>
<organism evidence="8 9">
    <name type="scientific">Fulvivirga sedimenti</name>
    <dbReference type="NCBI Taxonomy" id="2879465"/>
    <lineage>
        <taxon>Bacteria</taxon>
        <taxon>Pseudomonadati</taxon>
        <taxon>Bacteroidota</taxon>
        <taxon>Cytophagia</taxon>
        <taxon>Cytophagales</taxon>
        <taxon>Fulvivirgaceae</taxon>
        <taxon>Fulvivirga</taxon>
    </lineage>
</organism>
<gene>
    <name evidence="6" type="ORF">LDX50_08590</name>
    <name evidence="7" type="ORF">LDX50_14560</name>
    <name evidence="8" type="ORF">LDX50_20280</name>
</gene>
<proteinExistence type="predicted"/>
<evidence type="ECO:0000256" key="3">
    <source>
        <dbReference type="ARBA" id="ARBA00023157"/>
    </source>
</evidence>
<evidence type="ECO:0000313" key="8">
    <source>
        <dbReference type="EMBL" id="MCA6077229.1"/>
    </source>
</evidence>
<dbReference type="PANTHER" id="PTHR42852:SF6">
    <property type="entry name" value="THIOL:DISULFIDE INTERCHANGE PROTEIN DSBE"/>
    <property type="match status" value="1"/>
</dbReference>
<keyword evidence="3" id="KW-1015">Disulfide bond</keyword>
<dbReference type="EMBL" id="JAIXNE010000004">
    <property type="protein sequence ID" value="MCA6077229.1"/>
    <property type="molecule type" value="Genomic_DNA"/>
</dbReference>
<dbReference type="GO" id="GO:0017004">
    <property type="term" value="P:cytochrome complex assembly"/>
    <property type="evidence" value="ECO:0007669"/>
    <property type="project" value="UniProtKB-KW"/>
</dbReference>
<evidence type="ECO:0000256" key="1">
    <source>
        <dbReference type="ARBA" id="ARBA00004196"/>
    </source>
</evidence>
<dbReference type="PROSITE" id="PS51352">
    <property type="entry name" value="THIOREDOXIN_2"/>
    <property type="match status" value="1"/>
</dbReference>
<accession>A0A9X1HRZ5</accession>
<name>A0A9X1HRZ5_9BACT</name>
<evidence type="ECO:0000313" key="7">
    <source>
        <dbReference type="EMBL" id="MCA6076101.1"/>
    </source>
</evidence>
<dbReference type="Proteomes" id="UP001139409">
    <property type="component" value="Unassembled WGS sequence"/>
</dbReference>
<dbReference type="GO" id="GO:0016209">
    <property type="term" value="F:antioxidant activity"/>
    <property type="evidence" value="ECO:0007669"/>
    <property type="project" value="InterPro"/>
</dbReference>
<dbReference type="AlphaFoldDB" id="A0A9X1HRZ5"/>
<evidence type="ECO:0000313" key="9">
    <source>
        <dbReference type="Proteomes" id="UP001139409"/>
    </source>
</evidence>
<dbReference type="PROSITE" id="PS51257">
    <property type="entry name" value="PROKAR_LIPOPROTEIN"/>
    <property type="match status" value="1"/>
</dbReference>
<reference evidence="8" key="1">
    <citation type="submission" date="2021-09" db="EMBL/GenBank/DDBJ databases">
        <title>Fulvivirga sp. isolated from coastal sediment.</title>
        <authorList>
            <person name="Yu H."/>
        </authorList>
    </citation>
    <scope>NUCLEOTIDE SEQUENCE</scope>
    <source>
        <strain evidence="8">1062</strain>
    </source>
</reference>
<dbReference type="Gene3D" id="3.40.30.10">
    <property type="entry name" value="Glutaredoxin"/>
    <property type="match status" value="1"/>
</dbReference>
<evidence type="ECO:0000259" key="5">
    <source>
        <dbReference type="PROSITE" id="PS51352"/>
    </source>
</evidence>
<dbReference type="InterPro" id="IPR036249">
    <property type="entry name" value="Thioredoxin-like_sf"/>
</dbReference>
<comment type="caution">
    <text evidence="8">The sequence shown here is derived from an EMBL/GenBank/DDBJ whole genome shotgun (WGS) entry which is preliminary data.</text>
</comment>
<dbReference type="GO" id="GO:0030313">
    <property type="term" value="C:cell envelope"/>
    <property type="evidence" value="ECO:0007669"/>
    <property type="project" value="UniProtKB-SubCell"/>
</dbReference>
<comment type="subcellular location">
    <subcellularLocation>
        <location evidence="1">Cell envelope</location>
    </subcellularLocation>
</comment>